<name>A0ABT6SZ34_9ACTN</name>
<comment type="caution">
    <text evidence="1">The sequence shown here is derived from an EMBL/GenBank/DDBJ whole genome shotgun (WGS) entry which is preliminary data.</text>
</comment>
<evidence type="ECO:0000313" key="1">
    <source>
        <dbReference type="EMBL" id="MDI3420661.1"/>
    </source>
</evidence>
<accession>A0ABT6SZ34</accession>
<reference evidence="1 2" key="1">
    <citation type="submission" date="2023-05" db="EMBL/GenBank/DDBJ databases">
        <title>Draft genome sequence of Streptomyces sp. B-S-A12 isolated from a cave soil in Thailand.</title>
        <authorList>
            <person name="Chamroensaksri N."/>
            <person name="Muangham S."/>
        </authorList>
    </citation>
    <scope>NUCLEOTIDE SEQUENCE [LARGE SCALE GENOMIC DNA]</scope>
    <source>
        <strain evidence="1 2">B-S-A12</strain>
    </source>
</reference>
<sequence>MFRLLAINSRHVSDRMPLSVTAYVLDWRGLPSMPSGGLVTSRLPPQAECLTDLHQLDVARLGPGLNSIPSPGNQSPTSFSASLGGDLSGTIATILDTSDDNAPYWYIQPPLQPGYGDQAARVDYASTDQAATALAMSYVHQTPLS</sequence>
<dbReference type="Proteomes" id="UP001237105">
    <property type="component" value="Unassembled WGS sequence"/>
</dbReference>
<organism evidence="1 2">
    <name type="scientific">Streptomyces luteolus</name>
    <dbReference type="NCBI Taxonomy" id="3043615"/>
    <lineage>
        <taxon>Bacteria</taxon>
        <taxon>Bacillati</taxon>
        <taxon>Actinomycetota</taxon>
        <taxon>Actinomycetes</taxon>
        <taxon>Kitasatosporales</taxon>
        <taxon>Streptomycetaceae</taxon>
        <taxon>Streptomyces</taxon>
    </lineage>
</organism>
<proteinExistence type="predicted"/>
<protein>
    <submittedName>
        <fullName evidence="1">Uncharacterized protein</fullName>
    </submittedName>
</protein>
<keyword evidence="2" id="KW-1185">Reference proteome</keyword>
<dbReference type="RefSeq" id="WP_282536533.1">
    <property type="nucleotide sequence ID" value="NZ_JASCIS010000018.1"/>
</dbReference>
<gene>
    <name evidence="1" type="ORF">QIT00_19235</name>
</gene>
<evidence type="ECO:0000313" key="2">
    <source>
        <dbReference type="Proteomes" id="UP001237105"/>
    </source>
</evidence>
<dbReference type="EMBL" id="JASCIS010000018">
    <property type="protein sequence ID" value="MDI3420661.1"/>
    <property type="molecule type" value="Genomic_DNA"/>
</dbReference>